<keyword evidence="1" id="KW-1133">Transmembrane helix</keyword>
<proteinExistence type="predicted"/>
<evidence type="ECO:0000313" key="2">
    <source>
        <dbReference type="EMBL" id="BAT94133.1"/>
    </source>
</evidence>
<keyword evidence="1" id="KW-0812">Transmembrane</keyword>
<sequence length="91" mass="10998">MILTFLTCLKRDQIMWQFHLVVVGRMNCYLLLSFLFNYVFSPLGFSPILCNPFTERMCHCLEWFLIYFFSHLASYSSTRIYFLFPCFFFLG</sequence>
<reference evidence="2 3" key="1">
    <citation type="journal article" date="2015" name="Sci. Rep.">
        <title>The power of single molecule real-time sequencing technology in the de novo assembly of a eukaryotic genome.</title>
        <authorList>
            <person name="Sakai H."/>
            <person name="Naito K."/>
            <person name="Ogiso-Tanaka E."/>
            <person name="Takahashi Y."/>
            <person name="Iseki K."/>
            <person name="Muto C."/>
            <person name="Satou K."/>
            <person name="Teruya K."/>
            <person name="Shiroma A."/>
            <person name="Shimoji M."/>
            <person name="Hirano T."/>
            <person name="Itoh T."/>
            <person name="Kaga A."/>
            <person name="Tomooka N."/>
        </authorList>
    </citation>
    <scope>NUCLEOTIDE SEQUENCE [LARGE SCALE GENOMIC DNA]</scope>
    <source>
        <strain evidence="3">cv. Shumari</strain>
    </source>
</reference>
<name>A0A0S3SMV9_PHAAN</name>
<keyword evidence="1" id="KW-0472">Membrane</keyword>
<feature type="transmembrane region" description="Helical" evidence="1">
    <location>
        <begin position="64"/>
        <end position="90"/>
    </location>
</feature>
<protein>
    <submittedName>
        <fullName evidence="2">Uncharacterized protein</fullName>
    </submittedName>
</protein>
<dbReference type="Proteomes" id="UP000291084">
    <property type="component" value="Chromosome 8"/>
</dbReference>
<feature type="transmembrane region" description="Helical" evidence="1">
    <location>
        <begin position="20"/>
        <end position="40"/>
    </location>
</feature>
<keyword evidence="3" id="KW-1185">Reference proteome</keyword>
<gene>
    <name evidence="2" type="primary">Vigan.08G070600</name>
    <name evidence="2" type="ORF">VIGAN_08070600</name>
</gene>
<accession>A0A0S3SMV9</accession>
<dbReference type="EMBL" id="AP015041">
    <property type="protein sequence ID" value="BAT94133.1"/>
    <property type="molecule type" value="Genomic_DNA"/>
</dbReference>
<dbReference type="AlphaFoldDB" id="A0A0S3SMV9"/>
<evidence type="ECO:0000256" key="1">
    <source>
        <dbReference type="SAM" id="Phobius"/>
    </source>
</evidence>
<organism evidence="2 3">
    <name type="scientific">Vigna angularis var. angularis</name>
    <dbReference type="NCBI Taxonomy" id="157739"/>
    <lineage>
        <taxon>Eukaryota</taxon>
        <taxon>Viridiplantae</taxon>
        <taxon>Streptophyta</taxon>
        <taxon>Embryophyta</taxon>
        <taxon>Tracheophyta</taxon>
        <taxon>Spermatophyta</taxon>
        <taxon>Magnoliopsida</taxon>
        <taxon>eudicotyledons</taxon>
        <taxon>Gunneridae</taxon>
        <taxon>Pentapetalae</taxon>
        <taxon>rosids</taxon>
        <taxon>fabids</taxon>
        <taxon>Fabales</taxon>
        <taxon>Fabaceae</taxon>
        <taxon>Papilionoideae</taxon>
        <taxon>50 kb inversion clade</taxon>
        <taxon>NPAAA clade</taxon>
        <taxon>indigoferoid/millettioid clade</taxon>
        <taxon>Phaseoleae</taxon>
        <taxon>Vigna</taxon>
    </lineage>
</organism>
<evidence type="ECO:0000313" key="3">
    <source>
        <dbReference type="Proteomes" id="UP000291084"/>
    </source>
</evidence>